<gene>
    <name evidence="4" type="ORF">GCM10025881_31950</name>
</gene>
<sequence length="274" mass="27726">MLGRDLVGTVIALGEGAAGFAVGDAVWTNSAGYGGRAGATAELVPVEQDRLYPLPEGADPVAFVAAVHAGATAHGVLVGRAALQPGEKLTVIGGTGAIGQALIQVGAAVGARVVATVRDDAASDRLRELGAHTVVVAGAPDAVAAAAADGPLDVLVDTTGRIDTAAALAHLAPRGRVVLVAGRSRADLDLWEVETRELVIAGFIMSAMTAPELAAAAAWIDGMHRARPLTCDIGEVLAFADARRAHELLDAGALPRTRYGTIGRIVLTPDPLTP</sequence>
<dbReference type="PANTHER" id="PTHR44154:SF1">
    <property type="entry name" value="QUINONE OXIDOREDUCTASE"/>
    <property type="match status" value="1"/>
</dbReference>
<accession>A0ABQ6K6U0</accession>
<dbReference type="InterPro" id="IPR051603">
    <property type="entry name" value="Zinc-ADH_QOR/CCCR"/>
</dbReference>
<protein>
    <submittedName>
        <fullName evidence="4">Oxidoreductase</fullName>
    </submittedName>
</protein>
<dbReference type="InterPro" id="IPR011032">
    <property type="entry name" value="GroES-like_sf"/>
</dbReference>
<organism evidence="4 5">
    <name type="scientific">Pseudolysinimonas kribbensis</name>
    <dbReference type="NCBI Taxonomy" id="433641"/>
    <lineage>
        <taxon>Bacteria</taxon>
        <taxon>Bacillati</taxon>
        <taxon>Actinomycetota</taxon>
        <taxon>Actinomycetes</taxon>
        <taxon>Micrococcales</taxon>
        <taxon>Microbacteriaceae</taxon>
        <taxon>Pseudolysinimonas</taxon>
    </lineage>
</organism>
<dbReference type="RefSeq" id="WP_284254965.1">
    <property type="nucleotide sequence ID" value="NZ_BSVB01000001.1"/>
</dbReference>
<evidence type="ECO:0000259" key="2">
    <source>
        <dbReference type="Pfam" id="PF00107"/>
    </source>
</evidence>
<dbReference type="InterPro" id="IPR013154">
    <property type="entry name" value="ADH-like_N"/>
</dbReference>
<dbReference type="Pfam" id="PF00107">
    <property type="entry name" value="ADH_zinc_N"/>
    <property type="match status" value="1"/>
</dbReference>
<dbReference type="InterPro" id="IPR036291">
    <property type="entry name" value="NAD(P)-bd_dom_sf"/>
</dbReference>
<evidence type="ECO:0000256" key="1">
    <source>
        <dbReference type="ARBA" id="ARBA00022857"/>
    </source>
</evidence>
<feature type="domain" description="Alcohol dehydrogenase-like N-terminal" evidence="3">
    <location>
        <begin position="2"/>
        <end position="56"/>
    </location>
</feature>
<dbReference type="SUPFAM" id="SSF50129">
    <property type="entry name" value="GroES-like"/>
    <property type="match status" value="1"/>
</dbReference>
<dbReference type="PANTHER" id="PTHR44154">
    <property type="entry name" value="QUINONE OXIDOREDUCTASE"/>
    <property type="match status" value="1"/>
</dbReference>
<reference evidence="5" key="1">
    <citation type="journal article" date="2019" name="Int. J. Syst. Evol. Microbiol.">
        <title>The Global Catalogue of Microorganisms (GCM) 10K type strain sequencing project: providing services to taxonomists for standard genome sequencing and annotation.</title>
        <authorList>
            <consortium name="The Broad Institute Genomics Platform"/>
            <consortium name="The Broad Institute Genome Sequencing Center for Infectious Disease"/>
            <person name="Wu L."/>
            <person name="Ma J."/>
        </authorList>
    </citation>
    <scope>NUCLEOTIDE SEQUENCE [LARGE SCALE GENOMIC DNA]</scope>
    <source>
        <strain evidence="5">NBRC 108894</strain>
    </source>
</reference>
<evidence type="ECO:0000313" key="4">
    <source>
        <dbReference type="EMBL" id="GMA96371.1"/>
    </source>
</evidence>
<keyword evidence="5" id="KW-1185">Reference proteome</keyword>
<dbReference type="Proteomes" id="UP001157034">
    <property type="component" value="Unassembled WGS sequence"/>
</dbReference>
<dbReference type="Gene3D" id="3.40.50.720">
    <property type="entry name" value="NAD(P)-binding Rossmann-like Domain"/>
    <property type="match status" value="1"/>
</dbReference>
<evidence type="ECO:0000313" key="5">
    <source>
        <dbReference type="Proteomes" id="UP001157034"/>
    </source>
</evidence>
<dbReference type="InterPro" id="IPR013149">
    <property type="entry name" value="ADH-like_C"/>
</dbReference>
<proteinExistence type="predicted"/>
<name>A0ABQ6K6U0_9MICO</name>
<dbReference type="EMBL" id="BSVB01000001">
    <property type="protein sequence ID" value="GMA96371.1"/>
    <property type="molecule type" value="Genomic_DNA"/>
</dbReference>
<keyword evidence="1" id="KW-0521">NADP</keyword>
<dbReference type="SUPFAM" id="SSF51735">
    <property type="entry name" value="NAD(P)-binding Rossmann-fold domains"/>
    <property type="match status" value="1"/>
</dbReference>
<dbReference type="Pfam" id="PF08240">
    <property type="entry name" value="ADH_N"/>
    <property type="match status" value="1"/>
</dbReference>
<evidence type="ECO:0000259" key="3">
    <source>
        <dbReference type="Pfam" id="PF08240"/>
    </source>
</evidence>
<feature type="domain" description="Alcohol dehydrogenase-like C-terminal" evidence="2">
    <location>
        <begin position="97"/>
        <end position="214"/>
    </location>
</feature>
<dbReference type="Gene3D" id="3.90.180.10">
    <property type="entry name" value="Medium-chain alcohol dehydrogenases, catalytic domain"/>
    <property type="match status" value="1"/>
</dbReference>
<comment type="caution">
    <text evidence="4">The sequence shown here is derived from an EMBL/GenBank/DDBJ whole genome shotgun (WGS) entry which is preliminary data.</text>
</comment>